<keyword evidence="3" id="KW-0482">Metalloprotease</keyword>
<proteinExistence type="predicted"/>
<feature type="transmembrane region" description="Helical" evidence="2">
    <location>
        <begin position="190"/>
        <end position="210"/>
    </location>
</feature>
<dbReference type="GO" id="GO:0008237">
    <property type="term" value="F:metallopeptidase activity"/>
    <property type="evidence" value="ECO:0007669"/>
    <property type="project" value="UniProtKB-KW"/>
</dbReference>
<keyword evidence="3" id="KW-0645">Protease</keyword>
<feature type="transmembrane region" description="Helical" evidence="2">
    <location>
        <begin position="296"/>
        <end position="313"/>
    </location>
</feature>
<name>A0ABU2MD16_9ACTN</name>
<comment type="caution">
    <text evidence="3">The sequence shown here is derived from an EMBL/GenBank/DDBJ whole genome shotgun (WGS) entry which is preliminary data.</text>
</comment>
<dbReference type="Proteomes" id="UP001183390">
    <property type="component" value="Unassembled WGS sequence"/>
</dbReference>
<dbReference type="PANTHER" id="PTHR36844:SF1">
    <property type="entry name" value="PROTEASE PRSW"/>
    <property type="match status" value="1"/>
</dbReference>
<evidence type="ECO:0000313" key="3">
    <source>
        <dbReference type="EMBL" id="MDT0330573.1"/>
    </source>
</evidence>
<feature type="transmembrane region" description="Helical" evidence="2">
    <location>
        <begin position="79"/>
        <end position="102"/>
    </location>
</feature>
<protein>
    <submittedName>
        <fullName evidence="3">PrsW family intramembrane metalloprotease</fullName>
    </submittedName>
</protein>
<organism evidence="3 4">
    <name type="scientific">Nocardiopsis lambiniae</name>
    <dbReference type="NCBI Taxonomy" id="3075539"/>
    <lineage>
        <taxon>Bacteria</taxon>
        <taxon>Bacillati</taxon>
        <taxon>Actinomycetota</taxon>
        <taxon>Actinomycetes</taxon>
        <taxon>Streptosporangiales</taxon>
        <taxon>Nocardiopsidaceae</taxon>
        <taxon>Nocardiopsis</taxon>
    </lineage>
</organism>
<feature type="transmembrane region" description="Helical" evidence="2">
    <location>
        <begin position="242"/>
        <end position="260"/>
    </location>
</feature>
<dbReference type="EMBL" id="JAVREP010000013">
    <property type="protein sequence ID" value="MDT0330573.1"/>
    <property type="molecule type" value="Genomic_DNA"/>
</dbReference>
<reference evidence="4" key="1">
    <citation type="submission" date="2023-07" db="EMBL/GenBank/DDBJ databases">
        <title>30 novel species of actinomycetes from the DSMZ collection.</title>
        <authorList>
            <person name="Nouioui I."/>
        </authorList>
    </citation>
    <scope>NUCLEOTIDE SEQUENCE [LARGE SCALE GENOMIC DNA]</scope>
    <source>
        <strain evidence="4">DSM 44743</strain>
    </source>
</reference>
<keyword evidence="4" id="KW-1185">Reference proteome</keyword>
<dbReference type="RefSeq" id="WP_311513118.1">
    <property type="nucleotide sequence ID" value="NZ_JAVREP010000013.1"/>
</dbReference>
<gene>
    <name evidence="3" type="ORF">RM479_19330</name>
</gene>
<evidence type="ECO:0000256" key="2">
    <source>
        <dbReference type="SAM" id="Phobius"/>
    </source>
</evidence>
<dbReference type="Pfam" id="PF13367">
    <property type="entry name" value="PrsW-protease"/>
    <property type="match status" value="1"/>
</dbReference>
<keyword evidence="2" id="KW-0472">Membrane</keyword>
<keyword evidence="2" id="KW-1133">Transmembrane helix</keyword>
<feature type="region of interest" description="Disordered" evidence="1">
    <location>
        <begin position="1"/>
        <end position="37"/>
    </location>
</feature>
<keyword evidence="2" id="KW-0812">Transmembrane</keyword>
<evidence type="ECO:0000313" key="4">
    <source>
        <dbReference type="Proteomes" id="UP001183390"/>
    </source>
</evidence>
<accession>A0ABU2MD16</accession>
<keyword evidence="3" id="KW-0378">Hydrolase</keyword>
<feature type="transmembrane region" description="Helical" evidence="2">
    <location>
        <begin position="114"/>
        <end position="134"/>
    </location>
</feature>
<feature type="transmembrane region" description="Helical" evidence="2">
    <location>
        <begin position="45"/>
        <end position="73"/>
    </location>
</feature>
<sequence length="383" mass="40583">MSQAPNEPRLPDTTAGAVPSQRRSHADAPGPRRVPMPREEERTVLGYHLPALVSMLLIGLACLLGLIALTLRFAGAVRIFFGEAALGLVFSTATLLFGFWLFRRIRPVRAPALPASLVAVAWGLTAATGGALLANGSLNGIWSKTMGLEFSGVWGAAMTAPVNEELLKLVGIVLVAIAFPRAVRGPVDGFVIGALVGLGFEVTENLIYAINAVFQAGGVNGAEAVTQTTLVRLLLTGPGSHWAMSAVAGTAVGLVAAAGWRPSGRRALGALALVLTAMAMHWLFDAPLLGGSGGVVVKVLFNFAIAMIVYFVARDVHRRRVRRALAEEGEELGIRRSAAIALARRNGRRKALHSVAEDERAQVGERQERMVEVAEDRAFTHGD</sequence>
<evidence type="ECO:0000256" key="1">
    <source>
        <dbReference type="SAM" id="MobiDB-lite"/>
    </source>
</evidence>
<feature type="transmembrane region" description="Helical" evidence="2">
    <location>
        <begin position="267"/>
        <end position="284"/>
    </location>
</feature>
<feature type="transmembrane region" description="Helical" evidence="2">
    <location>
        <begin position="166"/>
        <end position="183"/>
    </location>
</feature>
<dbReference type="InterPro" id="IPR026898">
    <property type="entry name" value="PrsW"/>
</dbReference>
<dbReference type="PANTHER" id="PTHR36844">
    <property type="entry name" value="PROTEASE PRSW"/>
    <property type="match status" value="1"/>
</dbReference>